<dbReference type="AlphaFoldDB" id="A0A974SSS6"/>
<protein>
    <submittedName>
        <fullName evidence="1">Uncharacterized protein</fullName>
    </submittedName>
</protein>
<organism evidence="1 2">
    <name type="scientific">Azospira restricta</name>
    <dbReference type="NCBI Taxonomy" id="404405"/>
    <lineage>
        <taxon>Bacteria</taxon>
        <taxon>Pseudomonadati</taxon>
        <taxon>Pseudomonadota</taxon>
        <taxon>Betaproteobacteria</taxon>
        <taxon>Rhodocyclales</taxon>
        <taxon>Rhodocyclaceae</taxon>
        <taxon>Azospira</taxon>
    </lineage>
</organism>
<reference evidence="1" key="1">
    <citation type="submission" date="2020-11" db="EMBL/GenBank/DDBJ databases">
        <title>Azospira restricta DSM 18626 genome sequence.</title>
        <authorList>
            <person name="Moe W.M."/>
        </authorList>
    </citation>
    <scope>NUCLEOTIDE SEQUENCE</scope>
    <source>
        <strain evidence="1">DSM 18626</strain>
    </source>
</reference>
<gene>
    <name evidence="1" type="ORF">IWH25_12850</name>
</gene>
<sequence>MTMPKNWLIVGLSFLVVRGRIAAMLARMHATKNPPVGTGGFFFGAGRISA</sequence>
<dbReference type="KEGG" id="ares:IWH25_12850"/>
<dbReference type="EMBL" id="CP064781">
    <property type="protein sequence ID" value="QRJ65812.1"/>
    <property type="molecule type" value="Genomic_DNA"/>
</dbReference>
<dbReference type="RefSeq" id="WP_203389314.1">
    <property type="nucleotide sequence ID" value="NZ_CP064781.1"/>
</dbReference>
<dbReference type="Proteomes" id="UP000663444">
    <property type="component" value="Chromosome"/>
</dbReference>
<accession>A0A974SSS6</accession>
<proteinExistence type="predicted"/>
<evidence type="ECO:0000313" key="2">
    <source>
        <dbReference type="Proteomes" id="UP000663444"/>
    </source>
</evidence>
<evidence type="ECO:0000313" key="1">
    <source>
        <dbReference type="EMBL" id="QRJ65812.1"/>
    </source>
</evidence>
<name>A0A974SSS6_9RHOO</name>
<keyword evidence="2" id="KW-1185">Reference proteome</keyword>